<name>A0A382XCC5_9ZZZZ</name>
<dbReference type="PROSITE" id="PS51186">
    <property type="entry name" value="GNAT"/>
    <property type="match status" value="1"/>
</dbReference>
<evidence type="ECO:0000259" key="1">
    <source>
        <dbReference type="PROSITE" id="PS51186"/>
    </source>
</evidence>
<reference evidence="2" key="1">
    <citation type="submission" date="2018-05" db="EMBL/GenBank/DDBJ databases">
        <authorList>
            <person name="Lanie J.A."/>
            <person name="Ng W.-L."/>
            <person name="Kazmierczak K.M."/>
            <person name="Andrzejewski T.M."/>
            <person name="Davidsen T.M."/>
            <person name="Wayne K.J."/>
            <person name="Tettelin H."/>
            <person name="Glass J.I."/>
            <person name="Rusch D."/>
            <person name="Podicherti R."/>
            <person name="Tsui H.-C.T."/>
            <person name="Winkler M.E."/>
        </authorList>
    </citation>
    <scope>NUCLEOTIDE SEQUENCE</scope>
</reference>
<dbReference type="Gene3D" id="3.40.630.30">
    <property type="match status" value="1"/>
</dbReference>
<sequence length="160" mass="18473">MSFSERIDLKLISSNDIEYLYELLKERDSSITITQTSLPTKTEHESFVQNQIESIKGNNEKIKKMGLDAYDGWYIITSDKINLGSIWIEEDGNIGLQIEKKFQNMGIGVISFKKIQVIHHKKNYKTTVSTKNHDSIKFCEKMGFVLTEKNSDRNIYSKIA</sequence>
<dbReference type="SUPFAM" id="SSF55729">
    <property type="entry name" value="Acyl-CoA N-acyltransferases (Nat)"/>
    <property type="match status" value="1"/>
</dbReference>
<dbReference type="InterPro" id="IPR000182">
    <property type="entry name" value="GNAT_dom"/>
</dbReference>
<gene>
    <name evidence="2" type="ORF">METZ01_LOCUS421690</name>
</gene>
<dbReference type="GO" id="GO:0016747">
    <property type="term" value="F:acyltransferase activity, transferring groups other than amino-acyl groups"/>
    <property type="evidence" value="ECO:0007669"/>
    <property type="project" value="InterPro"/>
</dbReference>
<accession>A0A382XCC5</accession>
<feature type="domain" description="N-acetyltransferase" evidence="1">
    <location>
        <begin position="7"/>
        <end position="160"/>
    </location>
</feature>
<proteinExistence type="predicted"/>
<organism evidence="2">
    <name type="scientific">marine metagenome</name>
    <dbReference type="NCBI Taxonomy" id="408172"/>
    <lineage>
        <taxon>unclassified sequences</taxon>
        <taxon>metagenomes</taxon>
        <taxon>ecological metagenomes</taxon>
    </lineage>
</organism>
<evidence type="ECO:0000313" key="2">
    <source>
        <dbReference type="EMBL" id="SVD68836.1"/>
    </source>
</evidence>
<dbReference type="AlphaFoldDB" id="A0A382XCC5"/>
<dbReference type="EMBL" id="UINC01166724">
    <property type="protein sequence ID" value="SVD68836.1"/>
    <property type="molecule type" value="Genomic_DNA"/>
</dbReference>
<dbReference type="InterPro" id="IPR016181">
    <property type="entry name" value="Acyl_CoA_acyltransferase"/>
</dbReference>
<protein>
    <recommendedName>
        <fullName evidence="1">N-acetyltransferase domain-containing protein</fullName>
    </recommendedName>
</protein>